<keyword evidence="3" id="KW-1185">Reference proteome</keyword>
<dbReference type="STRING" id="582402.Hbal_1230"/>
<dbReference type="eggNOG" id="COG0593">
    <property type="taxonomic scope" value="Bacteria"/>
</dbReference>
<dbReference type="SUPFAM" id="SSF48295">
    <property type="entry name" value="TrpR-like"/>
    <property type="match status" value="1"/>
</dbReference>
<proteinExistence type="predicted"/>
<evidence type="ECO:0000313" key="3">
    <source>
        <dbReference type="Proteomes" id="UP000002745"/>
    </source>
</evidence>
<name>C6XI96_HIRBI</name>
<dbReference type="Proteomes" id="UP000002745">
    <property type="component" value="Chromosome"/>
</dbReference>
<dbReference type="OrthoDB" id="8480222at2"/>
<evidence type="ECO:0000259" key="1">
    <source>
        <dbReference type="SMART" id="SM00760"/>
    </source>
</evidence>
<dbReference type="CDD" id="cd06571">
    <property type="entry name" value="Bac_DnaA_C"/>
    <property type="match status" value="1"/>
</dbReference>
<dbReference type="Pfam" id="PF08299">
    <property type="entry name" value="Bac_DnaA_C"/>
    <property type="match status" value="1"/>
</dbReference>
<reference evidence="3" key="1">
    <citation type="journal article" date="2011" name="J. Bacteriol.">
        <title>Genome sequences of eight morphologically diverse alphaproteobacteria.</title>
        <authorList>
            <consortium name="US DOE Joint Genome Institute"/>
            <person name="Brown P.J."/>
            <person name="Kysela D.T."/>
            <person name="Buechlein A."/>
            <person name="Hemmerich C."/>
            <person name="Brun Y.V."/>
        </authorList>
    </citation>
    <scope>NUCLEOTIDE SEQUENCE [LARGE SCALE GENOMIC DNA]</scope>
    <source>
        <strain evidence="3">ATCC 49814 / DSM 5838 / IFAM 1418</strain>
    </source>
</reference>
<dbReference type="GO" id="GO:0005524">
    <property type="term" value="F:ATP binding"/>
    <property type="evidence" value="ECO:0007669"/>
    <property type="project" value="InterPro"/>
</dbReference>
<accession>C6XI96</accession>
<dbReference type="GO" id="GO:0006270">
    <property type="term" value="P:DNA replication initiation"/>
    <property type="evidence" value="ECO:0007669"/>
    <property type="project" value="InterPro"/>
</dbReference>
<dbReference type="AlphaFoldDB" id="C6XI96"/>
<dbReference type="InterPro" id="IPR013159">
    <property type="entry name" value="DnaA_C"/>
</dbReference>
<evidence type="ECO:0000313" key="2">
    <source>
        <dbReference type="EMBL" id="ACT58922.1"/>
    </source>
</evidence>
<sequence length="111" mass="12040">MQFIQQSKDAACARLASSLSGYVFGVSQNDLYAPTRGVQNVSLARQVAMYLTHVSFGLSLARVANAFLRDRSTVAYACHLIEDKRDDPAFDDMLEALESAARAAPAPVTDI</sequence>
<feature type="domain" description="Chromosomal replication initiator DnaA C-terminal" evidence="1">
    <location>
        <begin position="11"/>
        <end position="81"/>
    </location>
</feature>
<dbReference type="GO" id="GO:0043565">
    <property type="term" value="F:sequence-specific DNA binding"/>
    <property type="evidence" value="ECO:0007669"/>
    <property type="project" value="InterPro"/>
</dbReference>
<dbReference type="InterPro" id="IPR010921">
    <property type="entry name" value="Trp_repressor/repl_initiator"/>
</dbReference>
<gene>
    <name evidence="2" type="ordered locus">Hbal_1230</name>
</gene>
<dbReference type="RefSeq" id="WP_015827072.1">
    <property type="nucleotide sequence ID" value="NC_012982.1"/>
</dbReference>
<dbReference type="EMBL" id="CP001678">
    <property type="protein sequence ID" value="ACT58922.1"/>
    <property type="molecule type" value="Genomic_DNA"/>
</dbReference>
<dbReference type="KEGG" id="hba:Hbal_1230"/>
<dbReference type="GO" id="GO:0006275">
    <property type="term" value="P:regulation of DNA replication"/>
    <property type="evidence" value="ECO:0007669"/>
    <property type="project" value="InterPro"/>
</dbReference>
<dbReference type="HOGENOM" id="CLU_155872_0_0_5"/>
<dbReference type="Gene3D" id="1.10.1750.10">
    <property type="match status" value="1"/>
</dbReference>
<protein>
    <submittedName>
        <fullName evidence="2">Chromosomal replication initiator DnaA domain</fullName>
    </submittedName>
</protein>
<dbReference type="SMART" id="SM00760">
    <property type="entry name" value="Bac_DnaA_C"/>
    <property type="match status" value="1"/>
</dbReference>
<organism evidence="2 3">
    <name type="scientific">Hirschia baltica (strain ATCC 49814 / DSM 5838 / IFAM 1418)</name>
    <dbReference type="NCBI Taxonomy" id="582402"/>
    <lineage>
        <taxon>Bacteria</taxon>
        <taxon>Pseudomonadati</taxon>
        <taxon>Pseudomonadota</taxon>
        <taxon>Alphaproteobacteria</taxon>
        <taxon>Hyphomonadales</taxon>
        <taxon>Hyphomonadaceae</taxon>
        <taxon>Hirschia</taxon>
    </lineage>
</organism>